<feature type="transmembrane region" description="Helical" evidence="1">
    <location>
        <begin position="337"/>
        <end position="357"/>
    </location>
</feature>
<gene>
    <name evidence="2" type="ORF">HQN87_18245</name>
</gene>
<feature type="transmembrane region" description="Helical" evidence="1">
    <location>
        <begin position="369"/>
        <end position="397"/>
    </location>
</feature>
<reference evidence="2 3" key="1">
    <citation type="submission" date="2020-05" db="EMBL/GenBank/DDBJ databases">
        <title>Paenibacillus glebae, sp. nov., Paenibacillus humi sp. nov., Paenibacillus pedi sp. nov., Paenibacillus terrestris sp. nov. and Paenibacillus terricola sp. nov., isolated from a forest top soil sample.</title>
        <authorList>
            <person name="Qi S."/>
            <person name="Carlier A."/>
            <person name="Cnockaert M."/>
            <person name="Vandamme P."/>
        </authorList>
    </citation>
    <scope>NUCLEOTIDE SEQUENCE [LARGE SCALE GENOMIC DNA]</scope>
    <source>
        <strain evidence="2 3">LMG 29502</strain>
    </source>
</reference>
<feature type="transmembrane region" description="Helical" evidence="1">
    <location>
        <begin position="12"/>
        <end position="30"/>
    </location>
</feature>
<dbReference type="InterPro" id="IPR025686">
    <property type="entry name" value="Glucos_trans_II"/>
</dbReference>
<feature type="transmembrane region" description="Helical" evidence="1">
    <location>
        <begin position="520"/>
        <end position="541"/>
    </location>
</feature>
<feature type="transmembrane region" description="Helical" evidence="1">
    <location>
        <begin position="417"/>
        <end position="436"/>
    </location>
</feature>
<keyword evidence="1" id="KW-0812">Transmembrane</keyword>
<evidence type="ECO:0000313" key="2">
    <source>
        <dbReference type="EMBL" id="NQX47277.1"/>
    </source>
</evidence>
<organism evidence="2 3">
    <name type="scientific">Paenibacillus tritici</name>
    <dbReference type="NCBI Taxonomy" id="1873425"/>
    <lineage>
        <taxon>Bacteria</taxon>
        <taxon>Bacillati</taxon>
        <taxon>Bacillota</taxon>
        <taxon>Bacilli</taxon>
        <taxon>Bacillales</taxon>
        <taxon>Paenibacillaceae</taxon>
        <taxon>Paenibacillus</taxon>
    </lineage>
</organism>
<accession>A0ABX2DRI0</accession>
<dbReference type="EMBL" id="JABMKX010000009">
    <property type="protein sequence ID" value="NQX47277.1"/>
    <property type="molecule type" value="Genomic_DNA"/>
</dbReference>
<dbReference type="Proteomes" id="UP000711047">
    <property type="component" value="Unassembled WGS sequence"/>
</dbReference>
<feature type="transmembrane region" description="Helical" evidence="1">
    <location>
        <begin position="553"/>
        <end position="572"/>
    </location>
</feature>
<protein>
    <submittedName>
        <fullName evidence="2">Glucosyltransferase domain-containing protein</fullName>
    </submittedName>
</protein>
<dbReference type="RefSeq" id="WP_173136312.1">
    <property type="nucleotide sequence ID" value="NZ_JABMKX010000009.1"/>
</dbReference>
<keyword evidence="1" id="KW-1133">Transmembrane helix</keyword>
<evidence type="ECO:0000256" key="1">
    <source>
        <dbReference type="SAM" id="Phobius"/>
    </source>
</evidence>
<comment type="caution">
    <text evidence="2">The sequence shown here is derived from an EMBL/GenBank/DDBJ whole genome shotgun (WGS) entry which is preliminary data.</text>
</comment>
<feature type="transmembrane region" description="Helical" evidence="1">
    <location>
        <begin position="218"/>
        <end position="237"/>
    </location>
</feature>
<feature type="transmembrane region" description="Helical" evidence="1">
    <location>
        <begin position="167"/>
        <end position="189"/>
    </location>
</feature>
<keyword evidence="3" id="KW-1185">Reference proteome</keyword>
<keyword evidence="1" id="KW-0472">Membrane</keyword>
<feature type="transmembrane region" description="Helical" evidence="1">
    <location>
        <begin position="490"/>
        <end position="508"/>
    </location>
</feature>
<feature type="transmembrane region" description="Helical" evidence="1">
    <location>
        <begin position="584"/>
        <end position="606"/>
    </location>
</feature>
<sequence>MSKKSFASLRLWGFLIGGMIILYCGLSYIISGRIVVEAPSLSNQISISKNQLYSGLKDFERHGDILTSKSSDPWITVELTRMKTIKEVKIELTSLSKENTNAQIYYATGKDNFSGEQHYNMTLKNGENSVVFTKELRLKSLRLDLTDAPGVSAVIANVKIVFHNDVLWFWITFFFVAVVYLITVFRSYFLNNEMNRETVKNSSGLYEKTIAFFDRKELILLISSFLIAILYYLPYITNTLYSIDDYYLNQLYSINIDTLGYNFHSTGRYLEAVLAQIFYYMNIQPLTKPLGPIIFIGSMSILGVFFTRMLKIESFIVSLSFVLIFTTNPFISEIFHYSIIPAYSAFAIIALTLGVIFGEKYVRQPNPYFLILSIIGYVCSLTIYQIFFPIVFLVFIYKLLVPVDPDKNILGNSKRNFFKLCPLIIYFLSFIVYTVGLKISFYIWPPTLAYSGNNIGELIQNIFTSEYWNKIFNNLSIYIFNDNPFNSGKINIVLLIIFLSTLILYVVKKGASNQVPAKELILVFFSFILIPFLGLFANLGFSLLRPVEISSRSFTSFGIFQGILVLLSFDILKKTTKQLTFRRIVISFLVSLVLFSNMGRIGRVALDQYRLNTLERSLVTRIVSRIEINKNFSQTAKLIIVGSPAIGNLENTTWADYNIPAIRQFSKIFLFNEVTGYNFQIPSTEDVEKASSYLESMEAWPSYNSIKFIDGSFVIKLP</sequence>
<evidence type="ECO:0000313" key="3">
    <source>
        <dbReference type="Proteomes" id="UP000711047"/>
    </source>
</evidence>
<dbReference type="Pfam" id="PF14264">
    <property type="entry name" value="Glucos_trans_II"/>
    <property type="match status" value="1"/>
</dbReference>
<proteinExistence type="predicted"/>
<feature type="transmembrane region" description="Helical" evidence="1">
    <location>
        <begin position="289"/>
        <end position="307"/>
    </location>
</feature>
<name>A0ABX2DRI0_9BACL</name>